<dbReference type="OrthoDB" id="3044029at2759"/>
<evidence type="ECO:0000256" key="1">
    <source>
        <dbReference type="SAM" id="MobiDB-lite"/>
    </source>
</evidence>
<evidence type="ECO:0000313" key="3">
    <source>
        <dbReference type="EMBL" id="KAG2186622.1"/>
    </source>
</evidence>
<feature type="signal peptide" evidence="2">
    <location>
        <begin position="1"/>
        <end position="17"/>
    </location>
</feature>
<evidence type="ECO:0000256" key="2">
    <source>
        <dbReference type="SAM" id="SignalP"/>
    </source>
</evidence>
<reference evidence="3" key="1">
    <citation type="submission" date="2020-12" db="EMBL/GenBank/DDBJ databases">
        <title>Metabolic potential, ecology and presence of endohyphal bacteria is reflected in genomic diversity of Mucoromycotina.</title>
        <authorList>
            <person name="Muszewska A."/>
            <person name="Okrasinska A."/>
            <person name="Steczkiewicz K."/>
            <person name="Drgas O."/>
            <person name="Orlowska M."/>
            <person name="Perlinska-Lenart U."/>
            <person name="Aleksandrzak-Piekarczyk T."/>
            <person name="Szatraj K."/>
            <person name="Zielenkiewicz U."/>
            <person name="Pilsyk S."/>
            <person name="Malc E."/>
            <person name="Mieczkowski P."/>
            <person name="Kruszewska J.S."/>
            <person name="Biernat P."/>
            <person name="Pawlowska J."/>
        </authorList>
    </citation>
    <scope>NUCLEOTIDE SEQUENCE</scope>
    <source>
        <strain evidence="3">WA0000051536</strain>
    </source>
</reference>
<protein>
    <recommendedName>
        <fullName evidence="5">Secreted protein</fullName>
    </recommendedName>
</protein>
<evidence type="ECO:0000313" key="4">
    <source>
        <dbReference type="Proteomes" id="UP000612746"/>
    </source>
</evidence>
<sequence>MKSVLILLFLAFTCIDAAGIYKRQSCKTDDDCPGVTCCNLNTLQCVNDPNGTICDIPPTKTTSKGTTTTKKTSTSTKKTSTSTKKSSTTTKKSSTKTTTTAKATGTPGKTVAISSSKLCFFLPSKQGQDIADSEKTAVSFCRSSSDAPGAKVFPSGFIKTAHYKSGSGSGAWVQYTGQIDPSKYGLSSKDEGGQYDNHGGGSPPGSACAGYKYYVNLVEPAEKDFCIRCCQNSADCPTGRSTAGCQSIIPGTY</sequence>
<dbReference type="Proteomes" id="UP000612746">
    <property type="component" value="Unassembled WGS sequence"/>
</dbReference>
<name>A0A8H7ULY4_9FUNG</name>
<keyword evidence="2" id="KW-0732">Signal</keyword>
<dbReference type="EMBL" id="JAEPRA010000004">
    <property type="protein sequence ID" value="KAG2186622.1"/>
    <property type="molecule type" value="Genomic_DNA"/>
</dbReference>
<organism evidence="3 4">
    <name type="scientific">Umbelopsis vinacea</name>
    <dbReference type="NCBI Taxonomy" id="44442"/>
    <lineage>
        <taxon>Eukaryota</taxon>
        <taxon>Fungi</taxon>
        <taxon>Fungi incertae sedis</taxon>
        <taxon>Mucoromycota</taxon>
        <taxon>Mucoromycotina</taxon>
        <taxon>Umbelopsidomycetes</taxon>
        <taxon>Umbelopsidales</taxon>
        <taxon>Umbelopsidaceae</taxon>
        <taxon>Umbelopsis</taxon>
    </lineage>
</organism>
<accession>A0A8H7ULY4</accession>
<feature type="region of interest" description="Disordered" evidence="1">
    <location>
        <begin position="62"/>
        <end position="108"/>
    </location>
</feature>
<gene>
    <name evidence="3" type="ORF">INT44_002846</name>
</gene>
<comment type="caution">
    <text evidence="3">The sequence shown here is derived from an EMBL/GenBank/DDBJ whole genome shotgun (WGS) entry which is preliminary data.</text>
</comment>
<proteinExistence type="predicted"/>
<evidence type="ECO:0008006" key="5">
    <source>
        <dbReference type="Google" id="ProtNLM"/>
    </source>
</evidence>
<keyword evidence="4" id="KW-1185">Reference proteome</keyword>
<feature type="chain" id="PRO_5034740319" description="Secreted protein" evidence="2">
    <location>
        <begin position="18"/>
        <end position="253"/>
    </location>
</feature>
<dbReference type="AlphaFoldDB" id="A0A8H7ULY4"/>